<evidence type="ECO:0008006" key="4">
    <source>
        <dbReference type="Google" id="ProtNLM"/>
    </source>
</evidence>
<proteinExistence type="predicted"/>
<evidence type="ECO:0000313" key="3">
    <source>
        <dbReference type="Proteomes" id="UP001446871"/>
    </source>
</evidence>
<dbReference type="EMBL" id="JAQQWM010000009">
    <property type="protein sequence ID" value="KAK8045798.1"/>
    <property type="molecule type" value="Genomic_DNA"/>
</dbReference>
<protein>
    <recommendedName>
        <fullName evidence="4">MBL fold metallo-hydrolase</fullName>
    </recommendedName>
</protein>
<accession>A0ABR1TJE9</accession>
<name>A0ABR1TJE9_9PEZI</name>
<evidence type="ECO:0000256" key="1">
    <source>
        <dbReference type="SAM" id="MobiDB-lite"/>
    </source>
</evidence>
<sequence length="62" mass="6055">MPSLIATPSHAVPGVTGGLEAAPGSLLLIDPALGNPNGTPASKNLEEAKGVAEPDAVAERLA</sequence>
<comment type="caution">
    <text evidence="2">The sequence shown here is derived from an EMBL/GenBank/DDBJ whole genome shotgun (WGS) entry which is preliminary data.</text>
</comment>
<evidence type="ECO:0000313" key="2">
    <source>
        <dbReference type="EMBL" id="KAK8045798.1"/>
    </source>
</evidence>
<organism evidence="2 3">
    <name type="scientific">Apiospora saccharicola</name>
    <dbReference type="NCBI Taxonomy" id="335842"/>
    <lineage>
        <taxon>Eukaryota</taxon>
        <taxon>Fungi</taxon>
        <taxon>Dikarya</taxon>
        <taxon>Ascomycota</taxon>
        <taxon>Pezizomycotina</taxon>
        <taxon>Sordariomycetes</taxon>
        <taxon>Xylariomycetidae</taxon>
        <taxon>Amphisphaeriales</taxon>
        <taxon>Apiosporaceae</taxon>
        <taxon>Apiospora</taxon>
    </lineage>
</organism>
<gene>
    <name evidence="2" type="ORF">PG996_013862</name>
</gene>
<dbReference type="Proteomes" id="UP001446871">
    <property type="component" value="Unassembled WGS sequence"/>
</dbReference>
<feature type="compositionally biased region" description="Basic and acidic residues" evidence="1">
    <location>
        <begin position="44"/>
        <end position="62"/>
    </location>
</feature>
<reference evidence="2 3" key="1">
    <citation type="submission" date="2023-01" db="EMBL/GenBank/DDBJ databases">
        <title>Analysis of 21 Apiospora genomes using comparative genomics revels a genus with tremendous synthesis potential of carbohydrate active enzymes and secondary metabolites.</title>
        <authorList>
            <person name="Sorensen T."/>
        </authorList>
    </citation>
    <scope>NUCLEOTIDE SEQUENCE [LARGE SCALE GENOMIC DNA]</scope>
    <source>
        <strain evidence="2 3">CBS 83171</strain>
    </source>
</reference>
<keyword evidence="3" id="KW-1185">Reference proteome</keyword>
<feature type="region of interest" description="Disordered" evidence="1">
    <location>
        <begin position="33"/>
        <end position="62"/>
    </location>
</feature>